<keyword evidence="2" id="KW-1185">Reference proteome</keyword>
<name>A0A8H6Z1Z7_9AGAR</name>
<reference evidence="1" key="1">
    <citation type="submission" date="2020-05" db="EMBL/GenBank/DDBJ databases">
        <title>Mycena genomes resolve the evolution of fungal bioluminescence.</title>
        <authorList>
            <person name="Tsai I.J."/>
        </authorList>
    </citation>
    <scope>NUCLEOTIDE SEQUENCE</scope>
    <source>
        <strain evidence="1">160909Yilan</strain>
    </source>
</reference>
<dbReference type="EMBL" id="JACAZH010000004">
    <property type="protein sequence ID" value="KAF7371145.1"/>
    <property type="molecule type" value="Genomic_DNA"/>
</dbReference>
<dbReference type="OrthoDB" id="3365698at2759"/>
<accession>A0A8H6Z1Z7</accession>
<organism evidence="1 2">
    <name type="scientific">Mycena sanguinolenta</name>
    <dbReference type="NCBI Taxonomy" id="230812"/>
    <lineage>
        <taxon>Eukaryota</taxon>
        <taxon>Fungi</taxon>
        <taxon>Dikarya</taxon>
        <taxon>Basidiomycota</taxon>
        <taxon>Agaricomycotina</taxon>
        <taxon>Agaricomycetes</taxon>
        <taxon>Agaricomycetidae</taxon>
        <taxon>Agaricales</taxon>
        <taxon>Marasmiineae</taxon>
        <taxon>Mycenaceae</taxon>
        <taxon>Mycena</taxon>
    </lineage>
</organism>
<comment type="caution">
    <text evidence="1">The sequence shown here is derived from an EMBL/GenBank/DDBJ whole genome shotgun (WGS) entry which is preliminary data.</text>
</comment>
<sequence length="539" mass="61067">MGDSMCPRCGRFCTSEPTDMFDVTVTPGTRHYTLLNTNEPPDDSDIAFIHSTISKSSARIASIDNQITKLRETVKQLEDERVSLVSFRTRNQQILSPFRRIPSEVLGEIFSWTLPSMGDALSVDTFNITRSPWLLTHVSSRWRAVSLSIPSLWSRIIIDYSEDIIEDEEDEDILSGPTNYPLNLAKTLVQRAQKLKIHFYGCLGTESSRQIQMLEFLLQHSSRWEELSLGITLTLLPLVAAFRGQFSSLQRLWIQWEDGLSALEPIVPSIDCFQSASSLLDFGFQHYIPLPVPIQQLTRYHAEGFWEEQMGVLKLALNLREVRIDIAPEEIPLPFSDEIVDLPQLRRLYVTYAGALYNLKASSLEGLGLDVAQHTRLDILPVESFIARSACPLRRLSLTGYPNALSTRELLQRFPFITELVLAIDEPDARHQIDCFMSLIISPGPGRSMIAPQLQCMVFACEDDSDIDYELCLTMLQSRCREAQCSLKTVALFTERTGPNSATFEGLQALRRDGLDLLLVKGAAARQEVKYWYYATSWN</sequence>
<proteinExistence type="predicted"/>
<protein>
    <submittedName>
        <fullName evidence="1">F-box domain-containing protein</fullName>
    </submittedName>
</protein>
<gene>
    <name evidence="1" type="ORF">MSAN_00749900</name>
</gene>
<dbReference type="AlphaFoldDB" id="A0A8H6Z1Z7"/>
<evidence type="ECO:0000313" key="1">
    <source>
        <dbReference type="EMBL" id="KAF7371145.1"/>
    </source>
</evidence>
<dbReference type="Proteomes" id="UP000623467">
    <property type="component" value="Unassembled WGS sequence"/>
</dbReference>
<evidence type="ECO:0000313" key="2">
    <source>
        <dbReference type="Proteomes" id="UP000623467"/>
    </source>
</evidence>